<dbReference type="HOGENOM" id="CLU_2776706_0_0_1"/>
<dbReference type="InParanoid" id="A0A0D0E296"/>
<dbReference type="Proteomes" id="UP000054538">
    <property type="component" value="Unassembled WGS sequence"/>
</dbReference>
<name>A0A0D0E296_9AGAM</name>
<organism evidence="1 2">
    <name type="scientific">Paxillus rubicundulus Ve08.2h10</name>
    <dbReference type="NCBI Taxonomy" id="930991"/>
    <lineage>
        <taxon>Eukaryota</taxon>
        <taxon>Fungi</taxon>
        <taxon>Dikarya</taxon>
        <taxon>Basidiomycota</taxon>
        <taxon>Agaricomycotina</taxon>
        <taxon>Agaricomycetes</taxon>
        <taxon>Agaricomycetidae</taxon>
        <taxon>Boletales</taxon>
        <taxon>Paxilineae</taxon>
        <taxon>Paxillaceae</taxon>
        <taxon>Paxillus</taxon>
    </lineage>
</organism>
<evidence type="ECO:0000313" key="2">
    <source>
        <dbReference type="Proteomes" id="UP000054538"/>
    </source>
</evidence>
<proteinExistence type="predicted"/>
<keyword evidence="2" id="KW-1185">Reference proteome</keyword>
<dbReference type="EMBL" id="KN824907">
    <property type="protein sequence ID" value="KIK98091.1"/>
    <property type="molecule type" value="Genomic_DNA"/>
</dbReference>
<reference evidence="2" key="2">
    <citation type="submission" date="2015-01" db="EMBL/GenBank/DDBJ databases">
        <title>Evolutionary Origins and Diversification of the Mycorrhizal Mutualists.</title>
        <authorList>
            <consortium name="DOE Joint Genome Institute"/>
            <consortium name="Mycorrhizal Genomics Consortium"/>
            <person name="Kohler A."/>
            <person name="Kuo A."/>
            <person name="Nagy L.G."/>
            <person name="Floudas D."/>
            <person name="Copeland A."/>
            <person name="Barry K.W."/>
            <person name="Cichocki N."/>
            <person name="Veneault-Fourrey C."/>
            <person name="LaButti K."/>
            <person name="Lindquist E.A."/>
            <person name="Lipzen A."/>
            <person name="Lundell T."/>
            <person name="Morin E."/>
            <person name="Murat C."/>
            <person name="Riley R."/>
            <person name="Ohm R."/>
            <person name="Sun H."/>
            <person name="Tunlid A."/>
            <person name="Henrissat B."/>
            <person name="Grigoriev I.V."/>
            <person name="Hibbett D.S."/>
            <person name="Martin F."/>
        </authorList>
    </citation>
    <scope>NUCLEOTIDE SEQUENCE [LARGE SCALE GENOMIC DNA]</scope>
    <source>
        <strain evidence="2">Ve08.2h10</strain>
    </source>
</reference>
<accession>A0A0D0E296</accession>
<evidence type="ECO:0000313" key="1">
    <source>
        <dbReference type="EMBL" id="KIK98091.1"/>
    </source>
</evidence>
<gene>
    <name evidence="1" type="ORF">PAXRUDRAFT_824276</name>
</gene>
<reference evidence="1 2" key="1">
    <citation type="submission" date="2014-04" db="EMBL/GenBank/DDBJ databases">
        <authorList>
            <consortium name="DOE Joint Genome Institute"/>
            <person name="Kuo A."/>
            <person name="Kohler A."/>
            <person name="Jargeat P."/>
            <person name="Nagy L.G."/>
            <person name="Floudas D."/>
            <person name="Copeland A."/>
            <person name="Barry K.W."/>
            <person name="Cichocki N."/>
            <person name="Veneault-Fourrey C."/>
            <person name="LaButti K."/>
            <person name="Lindquist E.A."/>
            <person name="Lipzen A."/>
            <person name="Lundell T."/>
            <person name="Morin E."/>
            <person name="Murat C."/>
            <person name="Sun H."/>
            <person name="Tunlid A."/>
            <person name="Henrissat B."/>
            <person name="Grigoriev I.V."/>
            <person name="Hibbett D.S."/>
            <person name="Martin F."/>
            <person name="Nordberg H.P."/>
            <person name="Cantor M.N."/>
            <person name="Hua S.X."/>
        </authorList>
    </citation>
    <scope>NUCLEOTIDE SEQUENCE [LARGE SCALE GENOMIC DNA]</scope>
    <source>
        <strain evidence="1 2">Ve08.2h10</strain>
    </source>
</reference>
<dbReference type="AlphaFoldDB" id="A0A0D0E296"/>
<sequence>MAMPMSMPLGHFRAWYQTGLLYYPHCISSIRLAARPIRVIRGTGAKLLAIVNLESEVCPTRSVYQLGPG</sequence>
<protein>
    <submittedName>
        <fullName evidence="1">Uncharacterized protein</fullName>
    </submittedName>
</protein>